<dbReference type="GO" id="GO:0032259">
    <property type="term" value="P:methylation"/>
    <property type="evidence" value="ECO:0007669"/>
    <property type="project" value="UniProtKB-KW"/>
</dbReference>
<keyword evidence="5 8" id="KW-0808">Transferase</keyword>
<organism evidence="10 11">
    <name type="scientific">Marilutibacter penaei</name>
    <dbReference type="NCBI Taxonomy" id="2759900"/>
    <lineage>
        <taxon>Bacteria</taxon>
        <taxon>Pseudomonadati</taxon>
        <taxon>Pseudomonadota</taxon>
        <taxon>Gammaproteobacteria</taxon>
        <taxon>Lysobacterales</taxon>
        <taxon>Lysobacteraceae</taxon>
        <taxon>Marilutibacter</taxon>
    </lineage>
</organism>
<keyword evidence="11" id="KW-1185">Reference proteome</keyword>
<dbReference type="Pfam" id="PF08241">
    <property type="entry name" value="Methyltransf_11"/>
    <property type="match status" value="1"/>
</dbReference>
<evidence type="ECO:0000259" key="9">
    <source>
        <dbReference type="Pfam" id="PF08241"/>
    </source>
</evidence>
<dbReference type="PANTHER" id="PTHR13090">
    <property type="entry name" value="ARGININE-HYDROXYLASE NDUFAF5, MITOCHONDRIAL"/>
    <property type="match status" value="1"/>
</dbReference>
<accession>A0A7W3U4J0</accession>
<dbReference type="EC" id="2.1.1.197" evidence="3 8"/>
<evidence type="ECO:0000313" key="11">
    <source>
        <dbReference type="Proteomes" id="UP000552587"/>
    </source>
</evidence>
<evidence type="ECO:0000256" key="3">
    <source>
        <dbReference type="ARBA" id="ARBA00012327"/>
    </source>
</evidence>
<keyword evidence="6 8" id="KW-0949">S-adenosyl-L-methionine</keyword>
<dbReference type="Proteomes" id="UP000552587">
    <property type="component" value="Unassembled WGS sequence"/>
</dbReference>
<evidence type="ECO:0000256" key="8">
    <source>
        <dbReference type="HAMAP-Rule" id="MF_00835"/>
    </source>
</evidence>
<comment type="similarity">
    <text evidence="8">Belongs to the methyltransferase superfamily.</text>
</comment>
<dbReference type="Gene3D" id="3.40.50.150">
    <property type="entry name" value="Vaccinia Virus protein VP39"/>
    <property type="match status" value="1"/>
</dbReference>
<keyword evidence="4 8" id="KW-0489">Methyltransferase</keyword>
<protein>
    <recommendedName>
        <fullName evidence="3 8">Malonyl-[acyl-carrier protein] O-methyltransferase</fullName>
        <shortName evidence="8">Malonyl-ACP O-methyltransferase</shortName>
        <ecNumber evidence="3 8">2.1.1.197</ecNumber>
    </recommendedName>
    <alternativeName>
        <fullName evidence="8">Biotin synthesis protein BioC</fullName>
    </alternativeName>
</protein>
<dbReference type="GO" id="GO:0010340">
    <property type="term" value="F:carboxyl-O-methyltransferase activity"/>
    <property type="evidence" value="ECO:0007669"/>
    <property type="project" value="UniProtKB-UniRule"/>
</dbReference>
<dbReference type="EMBL" id="JACHTE010000006">
    <property type="protein sequence ID" value="MBB1088826.1"/>
    <property type="molecule type" value="Genomic_DNA"/>
</dbReference>
<dbReference type="GO" id="GO:0009102">
    <property type="term" value="P:biotin biosynthetic process"/>
    <property type="evidence" value="ECO:0007669"/>
    <property type="project" value="UniProtKB-UniRule"/>
</dbReference>
<keyword evidence="7 8" id="KW-0093">Biotin biosynthesis</keyword>
<evidence type="ECO:0000256" key="4">
    <source>
        <dbReference type="ARBA" id="ARBA00022603"/>
    </source>
</evidence>
<feature type="domain" description="Methyltransferase type 11" evidence="9">
    <location>
        <begin position="52"/>
        <end position="160"/>
    </location>
</feature>
<evidence type="ECO:0000313" key="10">
    <source>
        <dbReference type="EMBL" id="MBB1088826.1"/>
    </source>
</evidence>
<dbReference type="InterPro" id="IPR011814">
    <property type="entry name" value="BioC"/>
</dbReference>
<name>A0A7W3U4J0_9GAMM</name>
<comment type="caution">
    <text evidence="10">The sequence shown here is derived from an EMBL/GenBank/DDBJ whole genome shotgun (WGS) entry which is preliminary data.</text>
</comment>
<evidence type="ECO:0000256" key="6">
    <source>
        <dbReference type="ARBA" id="ARBA00022691"/>
    </source>
</evidence>
<dbReference type="NCBIfam" id="TIGR02072">
    <property type="entry name" value="BioC"/>
    <property type="match status" value="1"/>
</dbReference>
<comment type="catalytic activity">
    <reaction evidence="1 8">
        <text>malonyl-[ACP] + S-adenosyl-L-methionine = malonyl-[ACP] methyl ester + S-adenosyl-L-homocysteine</text>
        <dbReference type="Rhea" id="RHEA:17105"/>
        <dbReference type="Rhea" id="RHEA-COMP:9623"/>
        <dbReference type="Rhea" id="RHEA-COMP:9954"/>
        <dbReference type="ChEBI" id="CHEBI:57856"/>
        <dbReference type="ChEBI" id="CHEBI:59789"/>
        <dbReference type="ChEBI" id="CHEBI:78449"/>
        <dbReference type="ChEBI" id="CHEBI:78845"/>
        <dbReference type="EC" id="2.1.1.197"/>
    </reaction>
</comment>
<evidence type="ECO:0000256" key="1">
    <source>
        <dbReference type="ARBA" id="ARBA00000852"/>
    </source>
</evidence>
<comment type="function">
    <text evidence="8">Converts the free carboxyl group of a malonyl-thioester to its methyl ester by transfer of a methyl group from S-adenosyl-L-methionine (SAM). It allows to synthesize pimeloyl-ACP via the fatty acid synthetic pathway.</text>
</comment>
<dbReference type="CDD" id="cd02440">
    <property type="entry name" value="AdoMet_MTases"/>
    <property type="match status" value="1"/>
</dbReference>
<dbReference type="PANTHER" id="PTHR13090:SF1">
    <property type="entry name" value="ARGININE-HYDROXYLASE NDUFAF5, MITOCHONDRIAL"/>
    <property type="match status" value="1"/>
</dbReference>
<evidence type="ECO:0000256" key="7">
    <source>
        <dbReference type="ARBA" id="ARBA00022756"/>
    </source>
</evidence>
<dbReference type="GO" id="GO:0102130">
    <property type="term" value="F:malonyl-CoA methyltransferase activity"/>
    <property type="evidence" value="ECO:0007669"/>
    <property type="project" value="UniProtKB-EC"/>
</dbReference>
<dbReference type="SUPFAM" id="SSF53335">
    <property type="entry name" value="S-adenosyl-L-methionine-dependent methyltransferases"/>
    <property type="match status" value="1"/>
</dbReference>
<dbReference type="UniPathway" id="UPA00078"/>
<proteinExistence type="inferred from homology"/>
<sequence length="310" mass="33150">MFDHRQVRRAFSRSADHYDEAAALQREVASRLMESLDYLSDPAVAMTPGCVLDVGCGPGHAAIAMQARWPKARVVALDLAAPMLQATRGNAATRPGAGRPRWLGGRAAPLPVCADARALPLADASVDLLFSNLCLQWVEDLPAVFAGFRRVLRPGGRLLVSTFGPDTLHEMRSAFAEADAAPHVSLFPSIAQFGDALVAAGFRDPVLDRDLFVHGHGTLGGLMRELRTLGATNASVERRRSLTGRARFARAADAYEALRGAAGGPLAGLLPATWEVIYAQAWAPPPGTPIKLDGIDEVHLPAHGIPVRRR</sequence>
<dbReference type="InterPro" id="IPR013216">
    <property type="entry name" value="Methyltransf_11"/>
</dbReference>
<dbReference type="HAMAP" id="MF_00835">
    <property type="entry name" value="BioC"/>
    <property type="match status" value="1"/>
</dbReference>
<dbReference type="AlphaFoldDB" id="A0A7W3U4J0"/>
<gene>
    <name evidence="8 10" type="primary">bioC</name>
    <name evidence="10" type="ORF">H4F99_10015</name>
</gene>
<dbReference type="InterPro" id="IPR029063">
    <property type="entry name" value="SAM-dependent_MTases_sf"/>
</dbReference>
<reference evidence="10 11" key="1">
    <citation type="submission" date="2020-07" db="EMBL/GenBank/DDBJ databases">
        <authorList>
            <person name="Xu S."/>
            <person name="Li A."/>
        </authorList>
    </citation>
    <scope>NUCLEOTIDE SEQUENCE [LARGE SCALE GENOMIC DNA]</scope>
    <source>
        <strain evidence="10 11">SG-8</strain>
    </source>
</reference>
<dbReference type="RefSeq" id="WP_182669680.1">
    <property type="nucleotide sequence ID" value="NZ_JACHTE010000006.1"/>
</dbReference>
<evidence type="ECO:0000256" key="2">
    <source>
        <dbReference type="ARBA" id="ARBA00004746"/>
    </source>
</evidence>
<dbReference type="GO" id="GO:0008757">
    <property type="term" value="F:S-adenosylmethionine-dependent methyltransferase activity"/>
    <property type="evidence" value="ECO:0007669"/>
    <property type="project" value="InterPro"/>
</dbReference>
<comment type="pathway">
    <text evidence="2 8">Cofactor biosynthesis; biotin biosynthesis.</text>
</comment>
<evidence type="ECO:0000256" key="5">
    <source>
        <dbReference type="ARBA" id="ARBA00022679"/>
    </source>
</evidence>
<dbReference type="InterPro" id="IPR050602">
    <property type="entry name" value="Malonyl-ACP_OMT"/>
</dbReference>